<dbReference type="OrthoDB" id="3035539at2"/>
<dbReference type="AlphaFoldDB" id="A0A1M6IPK1"/>
<dbReference type="EMBL" id="FQYT01000019">
    <property type="protein sequence ID" value="SHJ36363.1"/>
    <property type="molecule type" value="Genomic_DNA"/>
</dbReference>
<accession>A0A1M6IPK1</accession>
<dbReference type="RefSeq" id="WP_073994104.1">
    <property type="nucleotide sequence ID" value="NZ_FQYT01000019.1"/>
</dbReference>
<reference evidence="1 2" key="1">
    <citation type="submission" date="2016-11" db="EMBL/GenBank/DDBJ databases">
        <authorList>
            <person name="Jaros S."/>
            <person name="Januszkiewicz K."/>
            <person name="Wedrychowicz H."/>
        </authorList>
    </citation>
    <scope>NUCLEOTIDE SEQUENCE [LARGE SCALE GENOMIC DNA]</scope>
    <source>
        <strain evidence="1 2">DSM 15970</strain>
    </source>
</reference>
<keyword evidence="2" id="KW-1185">Reference proteome</keyword>
<name>A0A1M6IPK1_9FIRM</name>
<sequence>MDKKQLIEEIASKIDDRDYSLILDLGGKFNLREREDDWRDKWRIVTIVANFDETTGNVGIAASQNAEFIDDLFNYAEEAWEKHMNTGEINLDNPWI</sequence>
<organism evidence="1 2">
    <name type="scientific">Parasporobacterium paucivorans DSM 15970</name>
    <dbReference type="NCBI Taxonomy" id="1122934"/>
    <lineage>
        <taxon>Bacteria</taxon>
        <taxon>Bacillati</taxon>
        <taxon>Bacillota</taxon>
        <taxon>Clostridia</taxon>
        <taxon>Lachnospirales</taxon>
        <taxon>Lachnospiraceae</taxon>
        <taxon>Parasporobacterium</taxon>
    </lineage>
</organism>
<proteinExistence type="predicted"/>
<gene>
    <name evidence="1" type="ORF">SAMN02745691_01816</name>
</gene>
<protein>
    <submittedName>
        <fullName evidence="1">Uncharacterized protein</fullName>
    </submittedName>
</protein>
<dbReference type="Proteomes" id="UP000184342">
    <property type="component" value="Unassembled WGS sequence"/>
</dbReference>
<evidence type="ECO:0000313" key="2">
    <source>
        <dbReference type="Proteomes" id="UP000184342"/>
    </source>
</evidence>
<evidence type="ECO:0000313" key="1">
    <source>
        <dbReference type="EMBL" id="SHJ36363.1"/>
    </source>
</evidence>